<evidence type="ECO:0000313" key="5">
    <source>
        <dbReference type="EMBL" id="SHH52592.1"/>
    </source>
</evidence>
<name>A0A1M5TPC1_9FIRM</name>
<dbReference type="Pfam" id="PF00436">
    <property type="entry name" value="SSB"/>
    <property type="match status" value="1"/>
</dbReference>
<dbReference type="PIRSF" id="PIRSF002070">
    <property type="entry name" value="SSB"/>
    <property type="match status" value="1"/>
</dbReference>
<feature type="region of interest" description="Disordered" evidence="4">
    <location>
        <begin position="115"/>
        <end position="172"/>
    </location>
</feature>
<evidence type="ECO:0000256" key="1">
    <source>
        <dbReference type="ARBA" id="ARBA00023125"/>
    </source>
</evidence>
<protein>
    <recommendedName>
        <fullName evidence="2 3">Single-stranded DNA-binding protein</fullName>
        <shortName evidence="2">SSB</shortName>
    </recommendedName>
</protein>
<dbReference type="SUPFAM" id="SSF50249">
    <property type="entry name" value="Nucleic acid-binding proteins"/>
    <property type="match status" value="1"/>
</dbReference>
<keyword evidence="1 2" id="KW-0238">DNA-binding</keyword>
<dbReference type="Proteomes" id="UP000184032">
    <property type="component" value="Unassembled WGS sequence"/>
</dbReference>
<dbReference type="PANTHER" id="PTHR10302:SF27">
    <property type="entry name" value="SINGLE-STRANDED DNA-BINDING PROTEIN"/>
    <property type="match status" value="1"/>
</dbReference>
<evidence type="ECO:0000256" key="3">
    <source>
        <dbReference type="PIRNR" id="PIRNR002070"/>
    </source>
</evidence>
<evidence type="ECO:0000256" key="4">
    <source>
        <dbReference type="SAM" id="MobiDB-lite"/>
    </source>
</evidence>
<gene>
    <name evidence="5" type="ORF">SAMN02745245_01517</name>
</gene>
<dbReference type="STRING" id="1120995.SAMN02745245_01517"/>
<comment type="caution">
    <text evidence="2">Lacks conserved residue(s) required for the propagation of feature annotation.</text>
</comment>
<dbReference type="InterPro" id="IPR011344">
    <property type="entry name" value="ssDNA-bd"/>
</dbReference>
<dbReference type="NCBIfam" id="TIGR00621">
    <property type="entry name" value="ssb"/>
    <property type="match status" value="1"/>
</dbReference>
<dbReference type="InterPro" id="IPR012340">
    <property type="entry name" value="NA-bd_OB-fold"/>
</dbReference>
<dbReference type="AlphaFoldDB" id="A0A1M5TPC1"/>
<dbReference type="Gene3D" id="2.40.50.140">
    <property type="entry name" value="Nucleic acid-binding proteins"/>
    <property type="match status" value="1"/>
</dbReference>
<evidence type="ECO:0000256" key="2">
    <source>
        <dbReference type="HAMAP-Rule" id="MF_00984"/>
    </source>
</evidence>
<dbReference type="InterPro" id="IPR000424">
    <property type="entry name" value="Primosome_PriB/ssb"/>
</dbReference>
<dbReference type="PANTHER" id="PTHR10302">
    <property type="entry name" value="SINGLE-STRANDED DNA-BINDING PROTEIN"/>
    <property type="match status" value="1"/>
</dbReference>
<organism evidence="5 6">
    <name type="scientific">Anaerosphaera aminiphila DSM 21120</name>
    <dbReference type="NCBI Taxonomy" id="1120995"/>
    <lineage>
        <taxon>Bacteria</taxon>
        <taxon>Bacillati</taxon>
        <taxon>Bacillota</taxon>
        <taxon>Tissierellia</taxon>
        <taxon>Tissierellales</taxon>
        <taxon>Peptoniphilaceae</taxon>
        <taxon>Anaerosphaera</taxon>
    </lineage>
</organism>
<dbReference type="HAMAP" id="MF_00984">
    <property type="entry name" value="SSB"/>
    <property type="match status" value="1"/>
</dbReference>
<dbReference type="EMBL" id="FQXI01000012">
    <property type="protein sequence ID" value="SHH52592.1"/>
    <property type="molecule type" value="Genomic_DNA"/>
</dbReference>
<evidence type="ECO:0000313" key="6">
    <source>
        <dbReference type="Proteomes" id="UP000184032"/>
    </source>
</evidence>
<feature type="compositionally biased region" description="Polar residues" evidence="4">
    <location>
        <begin position="115"/>
        <end position="144"/>
    </location>
</feature>
<comment type="subunit">
    <text evidence="2">Homotetramer.</text>
</comment>
<dbReference type="GO" id="GO:0006260">
    <property type="term" value="P:DNA replication"/>
    <property type="evidence" value="ECO:0007669"/>
    <property type="project" value="InterPro"/>
</dbReference>
<dbReference type="OrthoDB" id="9809878at2"/>
<keyword evidence="6" id="KW-1185">Reference proteome</keyword>
<proteinExistence type="inferred from homology"/>
<dbReference type="CDD" id="cd04496">
    <property type="entry name" value="SSB_OBF"/>
    <property type="match status" value="1"/>
</dbReference>
<reference evidence="5 6" key="1">
    <citation type="submission" date="2016-11" db="EMBL/GenBank/DDBJ databases">
        <authorList>
            <person name="Jaros S."/>
            <person name="Januszkiewicz K."/>
            <person name="Wedrychowicz H."/>
        </authorList>
    </citation>
    <scope>NUCLEOTIDE SEQUENCE [LARGE SCALE GENOMIC DNA]</scope>
    <source>
        <strain evidence="5 6">DSM 21120</strain>
    </source>
</reference>
<accession>A0A1M5TPC1</accession>
<sequence length="172" mass="19145">MNNVCLIGRLTRDPELRYTPSGAAVVRFTLAVDRRMSKERKMEAESKNQPTADFISCTAWNKTAELIANFLQKGRRIGVQGRIQTGSYEKDGHTVYTTDIVVDTMEFLDNMQQGAAPQMQRPSNYGQNQGGPVNSAYSNDFNQPSNNFGSSSDNDSSDVDGFFPIDNEDIPF</sequence>
<dbReference type="RefSeq" id="WP_073185110.1">
    <property type="nucleotide sequence ID" value="NZ_FQXI01000012.1"/>
</dbReference>
<dbReference type="GO" id="GO:0003697">
    <property type="term" value="F:single-stranded DNA binding"/>
    <property type="evidence" value="ECO:0007669"/>
    <property type="project" value="UniProtKB-UniRule"/>
</dbReference>
<dbReference type="GO" id="GO:0009295">
    <property type="term" value="C:nucleoid"/>
    <property type="evidence" value="ECO:0007669"/>
    <property type="project" value="TreeGrafter"/>
</dbReference>
<feature type="compositionally biased region" description="Low complexity" evidence="4">
    <location>
        <begin position="145"/>
        <end position="163"/>
    </location>
</feature>
<dbReference type="PROSITE" id="PS50935">
    <property type="entry name" value="SSB"/>
    <property type="match status" value="1"/>
</dbReference>